<dbReference type="PANTHER" id="PTHR46263:SF1">
    <property type="entry name" value="ARMADILLO REPEAT-CONTAINING PROTEIN 7"/>
    <property type="match status" value="1"/>
</dbReference>
<feature type="domain" description="MaoC-like" evidence="1">
    <location>
        <begin position="173"/>
        <end position="255"/>
    </location>
</feature>
<dbReference type="GO" id="GO:0018812">
    <property type="term" value="F:3-hydroxyacyl-CoA dehydratase activity"/>
    <property type="evidence" value="ECO:0007669"/>
    <property type="project" value="UniProtKB-ARBA"/>
</dbReference>
<proteinExistence type="predicted"/>
<dbReference type="InterPro" id="IPR016024">
    <property type="entry name" value="ARM-type_fold"/>
</dbReference>
<dbReference type="SUPFAM" id="SSF48371">
    <property type="entry name" value="ARM repeat"/>
    <property type="match status" value="1"/>
</dbReference>
<dbReference type="PANTHER" id="PTHR46263">
    <property type="entry name" value="ARMADILLO REPEAT-CONTAINING PROTEIN 7"/>
    <property type="match status" value="1"/>
</dbReference>
<sequence length="434" mass="48175">MFTSKEQLIKRTGKSSIGRYDFLKLLTTEFKTTKSKEAKEQVLANLANFAYDPINYGYIRQLQIIDLFLHALSENNLKLVRFAVGGICNVCADPINKLYILRNQGICLLTPLLSSQDEDIILSVITSLIFLITPDYKSEVTTELIGKISDLSNHENNHVLNTMKVGNEISVFKTVTKDDILNFAKLTGDYNPIHLVTSNNLVHGALLNGLVSGVLGTKMPGPGTIVVGQTFTFPAPCYAGDIIEIKVQIVSIRKIMKCEYICIANGKKIVLKGNAKLIKKLYCKKMNPAFLLSILYFLSASADQIKIKVLNDTLKIVTTEFPVGCACGIFLSGQFKKDGKESPKGEPAIFHDLPRAFSCTPTGNKLCTNKCLDTIIKHLPNSPKILCNSIKYDCHKERAYLFIKNCNSGWINTNLSAGREYCCKDGTPYKCPVY</sequence>
<name>A0A6J3KU55_9HYME</name>
<organism evidence="2 3">
    <name type="scientific">Bombus vosnesenskii</name>
    <dbReference type="NCBI Taxonomy" id="207650"/>
    <lineage>
        <taxon>Eukaryota</taxon>
        <taxon>Metazoa</taxon>
        <taxon>Ecdysozoa</taxon>
        <taxon>Arthropoda</taxon>
        <taxon>Hexapoda</taxon>
        <taxon>Insecta</taxon>
        <taxon>Pterygota</taxon>
        <taxon>Neoptera</taxon>
        <taxon>Endopterygota</taxon>
        <taxon>Hymenoptera</taxon>
        <taxon>Apocrita</taxon>
        <taxon>Aculeata</taxon>
        <taxon>Apoidea</taxon>
        <taxon>Anthophila</taxon>
        <taxon>Apidae</taxon>
        <taxon>Bombus</taxon>
        <taxon>Pyrobombus</taxon>
    </lineage>
</organism>
<dbReference type="AlphaFoldDB" id="A0A6J3KU55"/>
<dbReference type="RefSeq" id="XP_033355666.1">
    <property type="nucleotide sequence ID" value="XM_033499775.1"/>
</dbReference>
<dbReference type="InterPro" id="IPR042462">
    <property type="entry name" value="ARMC7"/>
</dbReference>
<dbReference type="Proteomes" id="UP000504631">
    <property type="component" value="Unplaced"/>
</dbReference>
<dbReference type="InterPro" id="IPR011989">
    <property type="entry name" value="ARM-like"/>
</dbReference>
<dbReference type="InterPro" id="IPR002539">
    <property type="entry name" value="MaoC-like_dom"/>
</dbReference>
<gene>
    <name evidence="3" type="primary">LOC117236649</name>
</gene>
<keyword evidence="2" id="KW-1185">Reference proteome</keyword>
<dbReference type="Gene3D" id="1.25.10.10">
    <property type="entry name" value="Leucine-rich Repeat Variant"/>
    <property type="match status" value="1"/>
</dbReference>
<dbReference type="GeneID" id="117236649"/>
<evidence type="ECO:0000259" key="1">
    <source>
        <dbReference type="Pfam" id="PF01575"/>
    </source>
</evidence>
<dbReference type="Gene3D" id="3.10.129.10">
    <property type="entry name" value="Hotdog Thioesterase"/>
    <property type="match status" value="1"/>
</dbReference>
<dbReference type="SUPFAM" id="SSF54637">
    <property type="entry name" value="Thioesterase/thiol ester dehydrase-isomerase"/>
    <property type="match status" value="1"/>
</dbReference>
<reference evidence="3" key="1">
    <citation type="submission" date="2025-08" db="UniProtKB">
        <authorList>
            <consortium name="RefSeq"/>
        </authorList>
    </citation>
    <scope>IDENTIFICATION</scope>
    <source>
        <tissue evidence="3">Muscle</tissue>
    </source>
</reference>
<protein>
    <submittedName>
        <fullName evidence="3">Uncharacterized protein LOC117236649</fullName>
    </submittedName>
</protein>
<dbReference type="InterPro" id="IPR029069">
    <property type="entry name" value="HotDog_dom_sf"/>
</dbReference>
<evidence type="ECO:0000313" key="2">
    <source>
        <dbReference type="Proteomes" id="UP000504631"/>
    </source>
</evidence>
<evidence type="ECO:0000313" key="3">
    <source>
        <dbReference type="RefSeq" id="XP_033355666.1"/>
    </source>
</evidence>
<dbReference type="CDD" id="cd03449">
    <property type="entry name" value="R_hydratase"/>
    <property type="match status" value="1"/>
</dbReference>
<dbReference type="Pfam" id="PF01575">
    <property type="entry name" value="MaoC_dehydratas"/>
    <property type="match status" value="1"/>
</dbReference>
<accession>A0A6J3KU55</accession>
<dbReference type="KEGG" id="bvk:117236649"/>